<evidence type="ECO:0000256" key="2">
    <source>
        <dbReference type="ARBA" id="ARBA00004370"/>
    </source>
</evidence>
<dbReference type="InterPro" id="IPR003661">
    <property type="entry name" value="HisK_dim/P_dom"/>
</dbReference>
<dbReference type="PANTHER" id="PTHR45453:SF1">
    <property type="entry name" value="PHOSPHATE REGULON SENSOR PROTEIN PHOR"/>
    <property type="match status" value="1"/>
</dbReference>
<keyword evidence="10" id="KW-0812">Transmembrane</keyword>
<evidence type="ECO:0000313" key="12">
    <source>
        <dbReference type="EMBL" id="USG66893.1"/>
    </source>
</evidence>
<evidence type="ECO:0000256" key="10">
    <source>
        <dbReference type="SAM" id="Phobius"/>
    </source>
</evidence>
<gene>
    <name evidence="12" type="ORF">NDK47_06240</name>
</gene>
<protein>
    <recommendedName>
        <fullName evidence="3">histidine kinase</fullName>
        <ecNumber evidence="3">2.7.13.3</ecNumber>
    </recommendedName>
</protein>
<accession>A0ABY4WL76</accession>
<keyword evidence="13" id="KW-1185">Reference proteome</keyword>
<dbReference type="RefSeq" id="WP_251873998.1">
    <property type="nucleotide sequence ID" value="NZ_CP098755.1"/>
</dbReference>
<feature type="transmembrane region" description="Helical" evidence="10">
    <location>
        <begin position="7"/>
        <end position="30"/>
    </location>
</feature>
<dbReference type="EC" id="2.7.13.3" evidence="3"/>
<evidence type="ECO:0000256" key="1">
    <source>
        <dbReference type="ARBA" id="ARBA00000085"/>
    </source>
</evidence>
<keyword evidence="4" id="KW-0597">Phosphoprotein</keyword>
<dbReference type="CDD" id="cd00082">
    <property type="entry name" value="HisKA"/>
    <property type="match status" value="1"/>
</dbReference>
<dbReference type="InterPro" id="IPR003594">
    <property type="entry name" value="HATPase_dom"/>
</dbReference>
<dbReference type="Pfam" id="PF02518">
    <property type="entry name" value="HATPase_c"/>
    <property type="match status" value="1"/>
</dbReference>
<evidence type="ECO:0000256" key="9">
    <source>
        <dbReference type="ARBA" id="ARBA00023012"/>
    </source>
</evidence>
<evidence type="ECO:0000256" key="8">
    <source>
        <dbReference type="ARBA" id="ARBA00022840"/>
    </source>
</evidence>
<proteinExistence type="predicted"/>
<dbReference type="SMART" id="SM00387">
    <property type="entry name" value="HATPase_c"/>
    <property type="match status" value="1"/>
</dbReference>
<keyword evidence="10" id="KW-1133">Transmembrane helix</keyword>
<dbReference type="Proteomes" id="UP001056500">
    <property type="component" value="Chromosome"/>
</dbReference>
<dbReference type="Gene3D" id="1.10.287.130">
    <property type="match status" value="1"/>
</dbReference>
<dbReference type="InterPro" id="IPR004358">
    <property type="entry name" value="Sig_transdc_His_kin-like_C"/>
</dbReference>
<dbReference type="InterPro" id="IPR050351">
    <property type="entry name" value="BphY/WalK/GraS-like"/>
</dbReference>
<feature type="domain" description="Histidine kinase" evidence="11">
    <location>
        <begin position="202"/>
        <end position="419"/>
    </location>
</feature>
<dbReference type="GO" id="GO:0016301">
    <property type="term" value="F:kinase activity"/>
    <property type="evidence" value="ECO:0007669"/>
    <property type="project" value="UniProtKB-KW"/>
</dbReference>
<dbReference type="CDD" id="cd00075">
    <property type="entry name" value="HATPase"/>
    <property type="match status" value="1"/>
</dbReference>
<dbReference type="PRINTS" id="PR00344">
    <property type="entry name" value="BCTRLSENSOR"/>
</dbReference>
<dbReference type="Pfam" id="PF00512">
    <property type="entry name" value="HisKA"/>
    <property type="match status" value="1"/>
</dbReference>
<dbReference type="InterPro" id="IPR036097">
    <property type="entry name" value="HisK_dim/P_sf"/>
</dbReference>
<comment type="catalytic activity">
    <reaction evidence="1">
        <text>ATP + protein L-histidine = ADP + protein N-phospho-L-histidine.</text>
        <dbReference type="EC" id="2.7.13.3"/>
    </reaction>
</comment>
<evidence type="ECO:0000256" key="5">
    <source>
        <dbReference type="ARBA" id="ARBA00022679"/>
    </source>
</evidence>
<evidence type="ECO:0000256" key="4">
    <source>
        <dbReference type="ARBA" id="ARBA00022553"/>
    </source>
</evidence>
<evidence type="ECO:0000259" key="11">
    <source>
        <dbReference type="PROSITE" id="PS50109"/>
    </source>
</evidence>
<sequence length="420" mass="47650">MFKKTRIRLVILNVIVFVILLNGLGSALYFSMQYRLISQVDKELIRAGKRLAQAPPPFLKADRKRFPDVDRRIIFLLWDDKGGLIGNFYGETLEREELLPFHPDRRAAEIENVSENGQTYRVYTMFVDKQILDQGKIKTVSYIQLIYNLEPEMNMLGTLLYVLGIGGLVSIGIALFAGLFLAKRALIPIQQSWEKQQQFIADASHELRTPLSVILVNLERLFRSPGRTIEEESEHILVSIQETRRLNKLVSDLLTLARTDSNELQLLKQTVPMGELVEKSVQTFRQLATVRGISIETDIQQPLEMSGDQERLQQLLVIMLDNALKYSYEQGVIAVSCKRDGHGISLIVKDSGIGISQEDIPYVFDRFYRADKMRSRKLEGTGLGLSIAKWIVDAHGGKIRVESEEGKGTSFIVWLPVKSG</sequence>
<evidence type="ECO:0000313" key="13">
    <source>
        <dbReference type="Proteomes" id="UP001056500"/>
    </source>
</evidence>
<keyword evidence="9" id="KW-0902">Two-component regulatory system</keyword>
<comment type="subcellular location">
    <subcellularLocation>
        <location evidence="2">Membrane</location>
    </subcellularLocation>
</comment>
<keyword evidence="10" id="KW-0472">Membrane</keyword>
<dbReference type="PANTHER" id="PTHR45453">
    <property type="entry name" value="PHOSPHATE REGULON SENSOR PROTEIN PHOR"/>
    <property type="match status" value="1"/>
</dbReference>
<dbReference type="SMART" id="SM00388">
    <property type="entry name" value="HisKA"/>
    <property type="match status" value="1"/>
</dbReference>
<dbReference type="InterPro" id="IPR036890">
    <property type="entry name" value="HATPase_C_sf"/>
</dbReference>
<evidence type="ECO:0000256" key="7">
    <source>
        <dbReference type="ARBA" id="ARBA00022777"/>
    </source>
</evidence>
<dbReference type="Gene3D" id="3.30.565.10">
    <property type="entry name" value="Histidine kinase-like ATPase, C-terminal domain"/>
    <property type="match status" value="1"/>
</dbReference>
<keyword evidence="5" id="KW-0808">Transferase</keyword>
<evidence type="ECO:0000256" key="3">
    <source>
        <dbReference type="ARBA" id="ARBA00012438"/>
    </source>
</evidence>
<dbReference type="SUPFAM" id="SSF55874">
    <property type="entry name" value="ATPase domain of HSP90 chaperone/DNA topoisomerase II/histidine kinase"/>
    <property type="match status" value="1"/>
</dbReference>
<dbReference type="InterPro" id="IPR005467">
    <property type="entry name" value="His_kinase_dom"/>
</dbReference>
<evidence type="ECO:0000256" key="6">
    <source>
        <dbReference type="ARBA" id="ARBA00022741"/>
    </source>
</evidence>
<keyword evidence="8" id="KW-0067">ATP-binding</keyword>
<feature type="transmembrane region" description="Helical" evidence="10">
    <location>
        <begin position="159"/>
        <end position="182"/>
    </location>
</feature>
<dbReference type="EMBL" id="CP098755">
    <property type="protein sequence ID" value="USG66893.1"/>
    <property type="molecule type" value="Genomic_DNA"/>
</dbReference>
<organism evidence="12 13">
    <name type="scientific">Brevibacillus ruminantium</name>
    <dbReference type="NCBI Taxonomy" id="2950604"/>
    <lineage>
        <taxon>Bacteria</taxon>
        <taxon>Bacillati</taxon>
        <taxon>Bacillota</taxon>
        <taxon>Bacilli</taxon>
        <taxon>Bacillales</taxon>
        <taxon>Paenibacillaceae</taxon>
        <taxon>Brevibacillus</taxon>
    </lineage>
</organism>
<dbReference type="SUPFAM" id="SSF47384">
    <property type="entry name" value="Homodimeric domain of signal transducing histidine kinase"/>
    <property type="match status" value="1"/>
</dbReference>
<name>A0ABY4WL76_9BACL</name>
<dbReference type="PROSITE" id="PS50109">
    <property type="entry name" value="HIS_KIN"/>
    <property type="match status" value="1"/>
</dbReference>
<keyword evidence="6" id="KW-0547">Nucleotide-binding</keyword>
<keyword evidence="7 12" id="KW-0418">Kinase</keyword>
<reference evidence="12" key="1">
    <citation type="submission" date="2022-06" db="EMBL/GenBank/DDBJ databases">
        <title>Genome sequencing of Brevibacillus sp. BB3-R1.</title>
        <authorList>
            <person name="Heo J."/>
            <person name="Lee D."/>
            <person name="Won M."/>
            <person name="Han B.-H."/>
            <person name="Hong S.-B."/>
            <person name="Kwon S.-W."/>
        </authorList>
    </citation>
    <scope>NUCLEOTIDE SEQUENCE</scope>
    <source>
        <strain evidence="12">BB3-R1</strain>
    </source>
</reference>